<organism evidence="1 2">
    <name type="scientific">Nitrosomonas communis</name>
    <dbReference type="NCBI Taxonomy" id="44574"/>
    <lineage>
        <taxon>Bacteria</taxon>
        <taxon>Pseudomonadati</taxon>
        <taxon>Pseudomonadota</taxon>
        <taxon>Betaproteobacteria</taxon>
        <taxon>Nitrosomonadales</taxon>
        <taxon>Nitrosomonadaceae</taxon>
        <taxon>Nitrosomonas</taxon>
    </lineage>
</organism>
<accession>A0A1I4WQV2</accession>
<dbReference type="EMBL" id="FOUB01000117">
    <property type="protein sequence ID" value="SFN15935.1"/>
    <property type="molecule type" value="Genomic_DNA"/>
</dbReference>
<gene>
    <name evidence="1" type="ORF">SAMN05421863_11171</name>
</gene>
<sequence length="60" mass="6981">RHDWKSLPSMIAVTAKREIDNKVTEEIRYFISSLDANDPERLERGVRAAWGYREQFALGS</sequence>
<feature type="non-terminal residue" evidence="1">
    <location>
        <position position="1"/>
    </location>
</feature>
<keyword evidence="2" id="KW-1185">Reference proteome</keyword>
<proteinExistence type="predicted"/>
<dbReference type="AlphaFoldDB" id="A0A1I4WQV2"/>
<dbReference type="Proteomes" id="UP000183287">
    <property type="component" value="Unassembled WGS sequence"/>
</dbReference>
<evidence type="ECO:0000313" key="2">
    <source>
        <dbReference type="Proteomes" id="UP000183287"/>
    </source>
</evidence>
<name>A0A1I4WQV2_9PROT</name>
<evidence type="ECO:0000313" key="1">
    <source>
        <dbReference type="EMBL" id="SFN15935.1"/>
    </source>
</evidence>
<protein>
    <submittedName>
        <fullName evidence="1">Uncharacterized protein</fullName>
    </submittedName>
</protein>
<reference evidence="2" key="1">
    <citation type="submission" date="2016-10" db="EMBL/GenBank/DDBJ databases">
        <authorList>
            <person name="Varghese N."/>
            <person name="Submissions S."/>
        </authorList>
    </citation>
    <scope>NUCLEOTIDE SEQUENCE [LARGE SCALE GENOMIC DNA]</scope>
    <source>
        <strain evidence="2">Nm44</strain>
    </source>
</reference>